<dbReference type="AlphaFoldDB" id="A0AAD8NFG0"/>
<name>A0AAD8NFG0_TARER</name>
<comment type="caution">
    <text evidence="4">The sequence shown here is derived from an EMBL/GenBank/DDBJ whole genome shotgun (WGS) entry which is preliminary data.</text>
</comment>
<dbReference type="SUPFAM" id="SSF53474">
    <property type="entry name" value="alpha/beta-Hydrolases"/>
    <property type="match status" value="1"/>
</dbReference>
<dbReference type="GO" id="GO:0016787">
    <property type="term" value="F:hydrolase activity"/>
    <property type="evidence" value="ECO:0007669"/>
    <property type="project" value="UniProtKB-KW"/>
</dbReference>
<protein>
    <recommendedName>
        <fullName evidence="3">Alpha/beta hydrolase fold-3 domain-containing protein</fullName>
    </recommendedName>
</protein>
<evidence type="ECO:0000259" key="3">
    <source>
        <dbReference type="Pfam" id="PF07859"/>
    </source>
</evidence>
<evidence type="ECO:0000313" key="4">
    <source>
        <dbReference type="EMBL" id="KAK1406847.1"/>
    </source>
</evidence>
<dbReference type="Proteomes" id="UP001229421">
    <property type="component" value="Unassembled WGS sequence"/>
</dbReference>
<evidence type="ECO:0000256" key="2">
    <source>
        <dbReference type="ARBA" id="ARBA00022801"/>
    </source>
</evidence>
<dbReference type="EMBL" id="JAUHHV010000011">
    <property type="protein sequence ID" value="KAK1406847.1"/>
    <property type="molecule type" value="Genomic_DNA"/>
</dbReference>
<dbReference type="Gene3D" id="3.40.50.1820">
    <property type="entry name" value="alpha/beta hydrolase"/>
    <property type="match status" value="1"/>
</dbReference>
<dbReference type="InterPro" id="IPR050466">
    <property type="entry name" value="Carboxylest/Gibb_receptor"/>
</dbReference>
<dbReference type="InterPro" id="IPR002168">
    <property type="entry name" value="Lipase_GDXG_HIS_AS"/>
</dbReference>
<evidence type="ECO:0000313" key="5">
    <source>
        <dbReference type="Proteomes" id="UP001229421"/>
    </source>
</evidence>
<evidence type="ECO:0000256" key="1">
    <source>
        <dbReference type="ARBA" id="ARBA00010515"/>
    </source>
</evidence>
<dbReference type="Pfam" id="PF07859">
    <property type="entry name" value="Abhydrolase_3"/>
    <property type="match status" value="1"/>
</dbReference>
<dbReference type="PANTHER" id="PTHR23024">
    <property type="entry name" value="ARYLACETAMIDE DEACETYLASE"/>
    <property type="match status" value="1"/>
</dbReference>
<sequence length="317" mass="35543">MVSENEVQTELLPFLRVYKNGTVERLYKPELAPPSSTETSGDNGVWSKDTIISPDVSARIYLPKYTTNKLLPILVYFHGGGFCIESAFSTLCHQYINTITSQANVIVVSVEYRLAPEYPLPIAYEDSWTALQWVATHSKHGPEPWLVQHGDFNRLYIGGDSAGANVSHHMAMRAGKEELHGGVKIHGMFLSHPHFWGSKPLGSEAVSDRETSLLYRTWMLVYPNAPGGIDNPSINPFVKNAPCLAGLACKRLLVCVASVDELRDRGVRYYDVVKESEWKGELIMFEVEGEGHGFHICNPKTENAKEMFERLARFLQD</sequence>
<keyword evidence="5" id="KW-1185">Reference proteome</keyword>
<gene>
    <name evidence="4" type="ORF">QVD17_38455</name>
</gene>
<reference evidence="4" key="1">
    <citation type="journal article" date="2023" name="bioRxiv">
        <title>Improved chromosome-level genome assembly for marigold (Tagetes erecta).</title>
        <authorList>
            <person name="Jiang F."/>
            <person name="Yuan L."/>
            <person name="Wang S."/>
            <person name="Wang H."/>
            <person name="Xu D."/>
            <person name="Wang A."/>
            <person name="Fan W."/>
        </authorList>
    </citation>
    <scope>NUCLEOTIDE SEQUENCE</scope>
    <source>
        <strain evidence="4">WSJ</strain>
        <tissue evidence="4">Leaf</tissue>
    </source>
</reference>
<dbReference type="InterPro" id="IPR013094">
    <property type="entry name" value="AB_hydrolase_3"/>
</dbReference>
<organism evidence="4 5">
    <name type="scientific">Tagetes erecta</name>
    <name type="common">African marigold</name>
    <dbReference type="NCBI Taxonomy" id="13708"/>
    <lineage>
        <taxon>Eukaryota</taxon>
        <taxon>Viridiplantae</taxon>
        <taxon>Streptophyta</taxon>
        <taxon>Embryophyta</taxon>
        <taxon>Tracheophyta</taxon>
        <taxon>Spermatophyta</taxon>
        <taxon>Magnoliopsida</taxon>
        <taxon>eudicotyledons</taxon>
        <taxon>Gunneridae</taxon>
        <taxon>Pentapetalae</taxon>
        <taxon>asterids</taxon>
        <taxon>campanulids</taxon>
        <taxon>Asterales</taxon>
        <taxon>Asteraceae</taxon>
        <taxon>Asteroideae</taxon>
        <taxon>Heliantheae alliance</taxon>
        <taxon>Tageteae</taxon>
        <taxon>Tagetes</taxon>
    </lineage>
</organism>
<dbReference type="PROSITE" id="PS01173">
    <property type="entry name" value="LIPASE_GDXG_HIS"/>
    <property type="match status" value="1"/>
</dbReference>
<dbReference type="InterPro" id="IPR029058">
    <property type="entry name" value="AB_hydrolase_fold"/>
</dbReference>
<keyword evidence="2" id="KW-0378">Hydrolase</keyword>
<proteinExistence type="inferred from homology"/>
<feature type="domain" description="Alpha/beta hydrolase fold-3" evidence="3">
    <location>
        <begin position="74"/>
        <end position="295"/>
    </location>
</feature>
<accession>A0AAD8NFG0</accession>
<dbReference type="PANTHER" id="PTHR23024:SF551">
    <property type="entry name" value="2-HYDROXYISOFLAVANONE DEHYDRATASE-LIKE"/>
    <property type="match status" value="1"/>
</dbReference>
<comment type="similarity">
    <text evidence="1">Belongs to the 'GDXG' lipolytic enzyme family.</text>
</comment>